<evidence type="ECO:0000256" key="4">
    <source>
        <dbReference type="ARBA" id="ARBA00022801"/>
    </source>
</evidence>
<keyword evidence="2 8" id="KW-0645">Protease</keyword>
<evidence type="ECO:0000313" key="10">
    <source>
        <dbReference type="EMBL" id="TFY78788.1"/>
    </source>
</evidence>
<dbReference type="Pfam" id="PF01432">
    <property type="entry name" value="Peptidase_M3"/>
    <property type="match status" value="1"/>
</dbReference>
<organism evidence="10 11">
    <name type="scientific">Hericium alpestre</name>
    <dbReference type="NCBI Taxonomy" id="135208"/>
    <lineage>
        <taxon>Eukaryota</taxon>
        <taxon>Fungi</taxon>
        <taxon>Dikarya</taxon>
        <taxon>Basidiomycota</taxon>
        <taxon>Agaricomycotina</taxon>
        <taxon>Agaricomycetes</taxon>
        <taxon>Russulales</taxon>
        <taxon>Hericiaceae</taxon>
        <taxon>Hericium</taxon>
    </lineage>
</organism>
<dbReference type="PANTHER" id="PTHR11804">
    <property type="entry name" value="PROTEASE M3 THIMET OLIGOPEPTIDASE-RELATED"/>
    <property type="match status" value="1"/>
</dbReference>
<dbReference type="GO" id="GO:0006508">
    <property type="term" value="P:proteolysis"/>
    <property type="evidence" value="ECO:0007669"/>
    <property type="project" value="UniProtKB-KW"/>
</dbReference>
<dbReference type="InterPro" id="IPR024077">
    <property type="entry name" value="Neurolysin/TOP_dom2"/>
</dbReference>
<dbReference type="Proteomes" id="UP000298061">
    <property type="component" value="Unassembled WGS sequence"/>
</dbReference>
<dbReference type="PANTHER" id="PTHR11804:SF84">
    <property type="entry name" value="SACCHAROLYSIN"/>
    <property type="match status" value="1"/>
</dbReference>
<dbReference type="GO" id="GO:0004222">
    <property type="term" value="F:metalloendopeptidase activity"/>
    <property type="evidence" value="ECO:0007669"/>
    <property type="project" value="InterPro"/>
</dbReference>
<evidence type="ECO:0000259" key="9">
    <source>
        <dbReference type="Pfam" id="PF01432"/>
    </source>
</evidence>
<keyword evidence="4 8" id="KW-0378">Hydrolase</keyword>
<evidence type="ECO:0000256" key="7">
    <source>
        <dbReference type="ARBA" id="ARBA00025208"/>
    </source>
</evidence>
<dbReference type="CDD" id="cd06455">
    <property type="entry name" value="M3A_TOP"/>
    <property type="match status" value="1"/>
</dbReference>
<dbReference type="SUPFAM" id="SSF55486">
    <property type="entry name" value="Metalloproteases ('zincins'), catalytic domain"/>
    <property type="match status" value="1"/>
</dbReference>
<evidence type="ECO:0000256" key="1">
    <source>
        <dbReference type="ARBA" id="ARBA00006040"/>
    </source>
</evidence>
<evidence type="ECO:0000256" key="2">
    <source>
        <dbReference type="ARBA" id="ARBA00022670"/>
    </source>
</evidence>
<name>A0A4Y9ZZC5_9AGAM</name>
<dbReference type="GO" id="GO:0046872">
    <property type="term" value="F:metal ion binding"/>
    <property type="evidence" value="ECO:0007669"/>
    <property type="project" value="UniProtKB-UniRule"/>
</dbReference>
<dbReference type="AlphaFoldDB" id="A0A4Y9ZZC5"/>
<evidence type="ECO:0000256" key="5">
    <source>
        <dbReference type="ARBA" id="ARBA00022833"/>
    </source>
</evidence>
<dbReference type="InterPro" id="IPR024079">
    <property type="entry name" value="MetalloPept_cat_dom_sf"/>
</dbReference>
<dbReference type="GO" id="GO:0006518">
    <property type="term" value="P:peptide metabolic process"/>
    <property type="evidence" value="ECO:0007669"/>
    <property type="project" value="TreeGrafter"/>
</dbReference>
<evidence type="ECO:0000256" key="8">
    <source>
        <dbReference type="RuleBase" id="RU003435"/>
    </source>
</evidence>
<evidence type="ECO:0000256" key="6">
    <source>
        <dbReference type="ARBA" id="ARBA00023049"/>
    </source>
</evidence>
<comment type="function">
    <text evidence="7">Cleaves proteins, imported into the mitochondrion, to their mature size. While most mitochondrial precursor proteins are processed to the mature form in one step by mitochondrial processing peptidase (MPP), the sequential cleavage by MIP of an octapeptide after initial processing by MPP is a required step for a subgroup of nuclear-encoded precursor proteins destined for the matrix or the inner membrane.</text>
</comment>
<sequence length="622" mass="70777">MRPFLKSCCGCPSSPRSVFSATSQLSSLRFASKLPGMPALAPPQNAPTWTHSEKDIIQLTKDAIERDRQLQDKVAGLSAKQCTFESVFLALAYGKASLDAVTAPLGFYKDVYPSKELRDASIEAEVLVRDFGVESSMRLDVYQAKVAAEKNIEASDVELNPEEGRLVHKMLTDGRCAGLALPEKEREELKELKKELSQGVVIFTPEELKGVPEDVLSGYTRRLDEKGMEVYVVTHQAHEIFPLWKYPENPETRRRAYEDYEGRLAINMPLLDRALELRRRINALLGYNIWADFRTEEQMAKSEIAPPWCQRHEVLLGMKQKEHEEKGLPFDGEFYIWDNSYYDRKFLEESLSLDGDLVKEYFPVSVVVPTVLEIYQNFLGVRFEEVKDGSTWHPDVQMFTVWENDAKDATGFVGYCYLDLFARESKYPSAAVWPLLPSYQTPDGKQAYPLSVLVASLGESTPERPAFMRHFDVVTLFHEMGHIFQSLLSRTQFPRFHGTSAADDFVEAPSQMLENWCWEPKVLAKISSHYKTGLPLSTDLIDKLVKCRYVNVGLFYLRQVFLAKFDLKAHTDKDAQDYTAFWNDLRESIALVKTGRQGPGQAAFGHIVGGYDVGYYGFVVKY</sequence>
<comment type="cofactor">
    <cofactor evidence="8">
        <name>Zn(2+)</name>
        <dbReference type="ChEBI" id="CHEBI:29105"/>
    </cofactor>
    <text evidence="8">Binds 1 zinc ion.</text>
</comment>
<feature type="domain" description="Peptidase M3A/M3B catalytic" evidence="9">
    <location>
        <begin position="245"/>
        <end position="618"/>
    </location>
</feature>
<evidence type="ECO:0000313" key="11">
    <source>
        <dbReference type="Proteomes" id="UP000298061"/>
    </source>
</evidence>
<dbReference type="FunFam" id="3.40.390.10:FF:000074">
    <property type="entry name" value="Metalloprotease"/>
    <property type="match status" value="1"/>
</dbReference>
<evidence type="ECO:0000256" key="3">
    <source>
        <dbReference type="ARBA" id="ARBA00022723"/>
    </source>
</evidence>
<protein>
    <recommendedName>
        <fullName evidence="9">Peptidase M3A/M3B catalytic domain-containing protein</fullName>
    </recommendedName>
</protein>
<dbReference type="InterPro" id="IPR045090">
    <property type="entry name" value="Pept_M3A_M3B"/>
</dbReference>
<gene>
    <name evidence="10" type="ORF">EWM64_g5226</name>
</gene>
<dbReference type="EMBL" id="SFCI01000616">
    <property type="protein sequence ID" value="TFY78788.1"/>
    <property type="molecule type" value="Genomic_DNA"/>
</dbReference>
<comment type="similarity">
    <text evidence="1 8">Belongs to the peptidase M3 family.</text>
</comment>
<dbReference type="Gene3D" id="3.40.390.10">
    <property type="entry name" value="Collagenase (Catalytic Domain)"/>
    <property type="match status" value="1"/>
</dbReference>
<dbReference type="InterPro" id="IPR001567">
    <property type="entry name" value="Pept_M3A_M3B_dom"/>
</dbReference>
<comment type="caution">
    <text evidence="10">The sequence shown here is derived from an EMBL/GenBank/DDBJ whole genome shotgun (WGS) entry which is preliminary data.</text>
</comment>
<keyword evidence="11" id="KW-1185">Reference proteome</keyword>
<dbReference type="Gene3D" id="1.20.1050.40">
    <property type="entry name" value="Endopeptidase. Chain P, domain 1"/>
    <property type="match status" value="1"/>
</dbReference>
<keyword evidence="6 8" id="KW-0482">Metalloprotease</keyword>
<keyword evidence="5 8" id="KW-0862">Zinc</keyword>
<reference evidence="10 11" key="1">
    <citation type="submission" date="2019-02" db="EMBL/GenBank/DDBJ databases">
        <title>Genome sequencing of the rare red list fungi Hericium alpestre (H. flagellum).</title>
        <authorList>
            <person name="Buettner E."/>
            <person name="Kellner H."/>
        </authorList>
    </citation>
    <scope>NUCLEOTIDE SEQUENCE [LARGE SCALE GENOMIC DNA]</scope>
    <source>
        <strain evidence="10 11">DSM 108284</strain>
    </source>
</reference>
<accession>A0A4Y9ZZC5</accession>
<dbReference type="OrthoDB" id="534666at2759"/>
<dbReference type="GO" id="GO:0005758">
    <property type="term" value="C:mitochondrial intermembrane space"/>
    <property type="evidence" value="ECO:0007669"/>
    <property type="project" value="TreeGrafter"/>
</dbReference>
<dbReference type="InterPro" id="IPR024080">
    <property type="entry name" value="Neurolysin/TOP_N"/>
</dbReference>
<keyword evidence="3 8" id="KW-0479">Metal-binding</keyword>
<dbReference type="Gene3D" id="1.10.1370.10">
    <property type="entry name" value="Neurolysin, domain 3"/>
    <property type="match status" value="1"/>
</dbReference>
<proteinExistence type="inferred from homology"/>